<evidence type="ECO:0000313" key="3">
    <source>
        <dbReference type="Proteomes" id="UP000719412"/>
    </source>
</evidence>
<gene>
    <name evidence="2" type="ORF">GEV33_009526</name>
</gene>
<protein>
    <submittedName>
        <fullName evidence="2">Uncharacterized protein</fullName>
    </submittedName>
</protein>
<evidence type="ECO:0000256" key="1">
    <source>
        <dbReference type="SAM" id="MobiDB-lite"/>
    </source>
</evidence>
<comment type="caution">
    <text evidence="2">The sequence shown here is derived from an EMBL/GenBank/DDBJ whole genome shotgun (WGS) entry which is preliminary data.</text>
</comment>
<proteinExistence type="predicted"/>
<feature type="region of interest" description="Disordered" evidence="1">
    <location>
        <begin position="103"/>
        <end position="126"/>
    </location>
</feature>
<name>A0A8J6H795_TENMO</name>
<reference evidence="2" key="2">
    <citation type="submission" date="2021-08" db="EMBL/GenBank/DDBJ databases">
        <authorList>
            <person name="Eriksson T."/>
        </authorList>
    </citation>
    <scope>NUCLEOTIDE SEQUENCE</scope>
    <source>
        <strain evidence="2">Stoneville</strain>
        <tissue evidence="2">Whole head</tissue>
    </source>
</reference>
<accession>A0A8J6H795</accession>
<dbReference type="Proteomes" id="UP000719412">
    <property type="component" value="Unassembled WGS sequence"/>
</dbReference>
<dbReference type="AlphaFoldDB" id="A0A8J6H795"/>
<organism evidence="2 3">
    <name type="scientific">Tenebrio molitor</name>
    <name type="common">Yellow mealworm beetle</name>
    <dbReference type="NCBI Taxonomy" id="7067"/>
    <lineage>
        <taxon>Eukaryota</taxon>
        <taxon>Metazoa</taxon>
        <taxon>Ecdysozoa</taxon>
        <taxon>Arthropoda</taxon>
        <taxon>Hexapoda</taxon>
        <taxon>Insecta</taxon>
        <taxon>Pterygota</taxon>
        <taxon>Neoptera</taxon>
        <taxon>Endopterygota</taxon>
        <taxon>Coleoptera</taxon>
        <taxon>Polyphaga</taxon>
        <taxon>Cucujiformia</taxon>
        <taxon>Tenebrionidae</taxon>
        <taxon>Tenebrio</taxon>
    </lineage>
</organism>
<dbReference type="EMBL" id="JABDTM020025444">
    <property type="protein sequence ID" value="KAH0813265.1"/>
    <property type="molecule type" value="Genomic_DNA"/>
</dbReference>
<reference evidence="2" key="1">
    <citation type="journal article" date="2020" name="J Insects Food Feed">
        <title>The yellow mealworm (Tenebrio molitor) genome: a resource for the emerging insects as food and feed industry.</title>
        <authorList>
            <person name="Eriksson T."/>
            <person name="Andere A."/>
            <person name="Kelstrup H."/>
            <person name="Emery V."/>
            <person name="Picard C."/>
        </authorList>
    </citation>
    <scope>NUCLEOTIDE SEQUENCE</scope>
    <source>
        <strain evidence="2">Stoneville</strain>
        <tissue evidence="2">Whole head</tissue>
    </source>
</reference>
<evidence type="ECO:0000313" key="2">
    <source>
        <dbReference type="EMBL" id="KAH0813265.1"/>
    </source>
</evidence>
<feature type="region of interest" description="Disordered" evidence="1">
    <location>
        <begin position="75"/>
        <end position="94"/>
    </location>
</feature>
<sequence>MQFGCLLGTHGCTFAGLCNSLPAPPAPRHLPAEIAARRPLPPRTPPPSPHHRIAPYAEGHMLLAGDLCNGDNYANGRSGPGGEEGARRAGRVGGKCKLREVPGRKCPAIPGEENRTHPASGTGLFHHDVSTTLSAAATARVHAATDCSRRDLG</sequence>
<keyword evidence="3" id="KW-1185">Reference proteome</keyword>